<keyword evidence="1" id="KW-0808">Transferase</keyword>
<protein>
    <submittedName>
        <fullName evidence="3">ATP-binding protein</fullName>
    </submittedName>
</protein>
<dbReference type="PANTHER" id="PTHR35526">
    <property type="entry name" value="ANTI-SIGMA-F FACTOR RSBW-RELATED"/>
    <property type="match status" value="1"/>
</dbReference>
<dbReference type="Proteomes" id="UP001499843">
    <property type="component" value="Unassembled WGS sequence"/>
</dbReference>
<reference evidence="3 4" key="1">
    <citation type="journal article" date="2019" name="Int. J. Syst. Evol. Microbiol.">
        <title>The Global Catalogue of Microorganisms (GCM) 10K type strain sequencing project: providing services to taxonomists for standard genome sequencing and annotation.</title>
        <authorList>
            <consortium name="The Broad Institute Genomics Platform"/>
            <consortium name="The Broad Institute Genome Sequencing Center for Infectious Disease"/>
            <person name="Wu L."/>
            <person name="Ma J."/>
        </authorList>
    </citation>
    <scope>NUCLEOTIDE SEQUENCE [LARGE SCALE GENOMIC DNA]</scope>
    <source>
        <strain evidence="3 4">JCM 16114</strain>
    </source>
</reference>
<evidence type="ECO:0000259" key="2">
    <source>
        <dbReference type="Pfam" id="PF13581"/>
    </source>
</evidence>
<evidence type="ECO:0000313" key="3">
    <source>
        <dbReference type="EMBL" id="GAA2206237.1"/>
    </source>
</evidence>
<keyword evidence="4" id="KW-1185">Reference proteome</keyword>
<dbReference type="PANTHER" id="PTHR35526:SF3">
    <property type="entry name" value="ANTI-SIGMA-F FACTOR RSBW"/>
    <property type="match status" value="1"/>
</dbReference>
<dbReference type="SUPFAM" id="SSF55874">
    <property type="entry name" value="ATPase domain of HSP90 chaperone/DNA topoisomerase II/histidine kinase"/>
    <property type="match status" value="1"/>
</dbReference>
<comment type="caution">
    <text evidence="3">The sequence shown here is derived from an EMBL/GenBank/DDBJ whole genome shotgun (WGS) entry which is preliminary data.</text>
</comment>
<gene>
    <name evidence="3" type="ORF">GCM10009850_016950</name>
</gene>
<sequence length="154" mass="16070">MASSPAPATTPRLLVEIMVPGVDSSVPLLRHVLKLALELAGHDNSYAARLVTSELVTNAVEHTFSARSGGVVTLVLTEIGNGMVRIEVMDEGAFTVPRCRIPQMDECSGRGLLLVRDVSVRCGCSDGPFGGHVVWAEVSTSGSASPAADGFSHA</sequence>
<name>A0ABN3CA85_9ACTN</name>
<dbReference type="InterPro" id="IPR003594">
    <property type="entry name" value="HATPase_dom"/>
</dbReference>
<dbReference type="InterPro" id="IPR036890">
    <property type="entry name" value="HATPase_C_sf"/>
</dbReference>
<evidence type="ECO:0000313" key="4">
    <source>
        <dbReference type="Proteomes" id="UP001499843"/>
    </source>
</evidence>
<dbReference type="InterPro" id="IPR050267">
    <property type="entry name" value="Anti-sigma-factor_SerPK"/>
</dbReference>
<organism evidence="3 4">
    <name type="scientific">Nonomuraea monospora</name>
    <dbReference type="NCBI Taxonomy" id="568818"/>
    <lineage>
        <taxon>Bacteria</taxon>
        <taxon>Bacillati</taxon>
        <taxon>Actinomycetota</taxon>
        <taxon>Actinomycetes</taxon>
        <taxon>Streptosporangiales</taxon>
        <taxon>Streptosporangiaceae</taxon>
        <taxon>Nonomuraea</taxon>
    </lineage>
</organism>
<dbReference type="Pfam" id="PF13581">
    <property type="entry name" value="HATPase_c_2"/>
    <property type="match status" value="1"/>
</dbReference>
<keyword evidence="3" id="KW-0547">Nucleotide-binding</keyword>
<proteinExistence type="predicted"/>
<dbReference type="CDD" id="cd16936">
    <property type="entry name" value="HATPase_RsbW-like"/>
    <property type="match status" value="1"/>
</dbReference>
<feature type="domain" description="Histidine kinase/HSP90-like ATPase" evidence="2">
    <location>
        <begin position="25"/>
        <end position="124"/>
    </location>
</feature>
<dbReference type="RefSeq" id="WP_344472272.1">
    <property type="nucleotide sequence ID" value="NZ_BAAAQX010000003.1"/>
</dbReference>
<keyword evidence="3" id="KW-0067">ATP-binding</keyword>
<dbReference type="EMBL" id="BAAAQX010000003">
    <property type="protein sequence ID" value="GAA2206237.1"/>
    <property type="molecule type" value="Genomic_DNA"/>
</dbReference>
<dbReference type="GO" id="GO:0005524">
    <property type="term" value="F:ATP binding"/>
    <property type="evidence" value="ECO:0007669"/>
    <property type="project" value="UniProtKB-KW"/>
</dbReference>
<keyword evidence="1" id="KW-0723">Serine/threonine-protein kinase</keyword>
<accession>A0ABN3CA85</accession>
<keyword evidence="1" id="KW-0418">Kinase</keyword>
<evidence type="ECO:0000256" key="1">
    <source>
        <dbReference type="ARBA" id="ARBA00022527"/>
    </source>
</evidence>
<dbReference type="Gene3D" id="3.30.565.10">
    <property type="entry name" value="Histidine kinase-like ATPase, C-terminal domain"/>
    <property type="match status" value="1"/>
</dbReference>